<dbReference type="PROSITE" id="PS51202">
    <property type="entry name" value="RCK_C"/>
    <property type="match status" value="1"/>
</dbReference>
<dbReference type="InterPro" id="IPR036291">
    <property type="entry name" value="NAD(P)-bd_dom_sf"/>
</dbReference>
<protein>
    <submittedName>
        <fullName evidence="3">Potassium channel family protein</fullName>
    </submittedName>
</protein>
<evidence type="ECO:0000259" key="1">
    <source>
        <dbReference type="PROSITE" id="PS51201"/>
    </source>
</evidence>
<feature type="domain" description="RCK C-terminal" evidence="2">
    <location>
        <begin position="127"/>
        <end position="209"/>
    </location>
</feature>
<name>A0ABV6NWI3_9ACTN</name>
<keyword evidence="3" id="KW-0407">Ion channel</keyword>
<evidence type="ECO:0000313" key="3">
    <source>
        <dbReference type="EMBL" id="MFC0565141.1"/>
    </source>
</evidence>
<dbReference type="Proteomes" id="UP001589894">
    <property type="component" value="Unassembled WGS sequence"/>
</dbReference>
<reference evidence="3 4" key="1">
    <citation type="submission" date="2024-09" db="EMBL/GenBank/DDBJ databases">
        <authorList>
            <person name="Sun Q."/>
            <person name="Mori K."/>
        </authorList>
    </citation>
    <scope>NUCLEOTIDE SEQUENCE [LARGE SCALE GENOMIC DNA]</scope>
    <source>
        <strain evidence="3 4">TBRC 2205</strain>
    </source>
</reference>
<sequence>MGLGRFGGTVARSLVRLGHEVLAIDGGSATVQHWSQVLTHVVQADATDQAALRQLGLGEFDRAIVAIGSDLEASVLAVLNLAEIGVPQIWARASTDAHARILRSVGAQHVLFPEAAMGERVAHLIVSRLLDFVEFGDDFAIAKTRTPPSLAGRRIGDLTGEDCHGVVVIGVHGDDSRFVPAHPDTVIPPDGALIVEGTIDAVQRFSVAD</sequence>
<dbReference type="SUPFAM" id="SSF51735">
    <property type="entry name" value="NAD(P)-binding Rossmann-fold domains"/>
    <property type="match status" value="1"/>
</dbReference>
<dbReference type="Gene3D" id="3.30.70.1450">
    <property type="entry name" value="Regulator of K+ conductance, C-terminal domain"/>
    <property type="match status" value="1"/>
</dbReference>
<keyword evidence="3" id="KW-0406">Ion transport</keyword>
<dbReference type="Pfam" id="PF02254">
    <property type="entry name" value="TrkA_N"/>
    <property type="match status" value="1"/>
</dbReference>
<dbReference type="GO" id="GO:0034220">
    <property type="term" value="P:monoatomic ion transmembrane transport"/>
    <property type="evidence" value="ECO:0007669"/>
    <property type="project" value="UniProtKB-KW"/>
</dbReference>
<comment type="caution">
    <text evidence="3">The sequence shown here is derived from an EMBL/GenBank/DDBJ whole genome shotgun (WGS) entry which is preliminary data.</text>
</comment>
<dbReference type="PROSITE" id="PS51201">
    <property type="entry name" value="RCK_N"/>
    <property type="match status" value="1"/>
</dbReference>
<proteinExistence type="predicted"/>
<dbReference type="SUPFAM" id="SSF116726">
    <property type="entry name" value="TrkA C-terminal domain-like"/>
    <property type="match status" value="1"/>
</dbReference>
<dbReference type="PANTHER" id="PTHR43833">
    <property type="entry name" value="POTASSIUM CHANNEL PROTEIN 2-RELATED-RELATED"/>
    <property type="match status" value="1"/>
</dbReference>
<dbReference type="Gene3D" id="3.40.50.720">
    <property type="entry name" value="NAD(P)-binding Rossmann-like Domain"/>
    <property type="match status" value="1"/>
</dbReference>
<dbReference type="InterPro" id="IPR006037">
    <property type="entry name" value="RCK_C"/>
</dbReference>
<evidence type="ECO:0000313" key="4">
    <source>
        <dbReference type="Proteomes" id="UP001589894"/>
    </source>
</evidence>
<accession>A0ABV6NWI3</accession>
<organism evidence="3 4">
    <name type="scientific">Plantactinospora siamensis</name>
    <dbReference type="NCBI Taxonomy" id="555372"/>
    <lineage>
        <taxon>Bacteria</taxon>
        <taxon>Bacillati</taxon>
        <taxon>Actinomycetota</taxon>
        <taxon>Actinomycetes</taxon>
        <taxon>Micromonosporales</taxon>
        <taxon>Micromonosporaceae</taxon>
        <taxon>Plantactinospora</taxon>
    </lineage>
</organism>
<dbReference type="InterPro" id="IPR050721">
    <property type="entry name" value="Trk_Ktr_HKT_K-transport"/>
</dbReference>
<dbReference type="InterPro" id="IPR036721">
    <property type="entry name" value="RCK_C_sf"/>
</dbReference>
<keyword evidence="4" id="KW-1185">Reference proteome</keyword>
<dbReference type="RefSeq" id="WP_377339748.1">
    <property type="nucleotide sequence ID" value="NZ_JBHLUE010000011.1"/>
</dbReference>
<dbReference type="EMBL" id="JBHLUE010000011">
    <property type="protein sequence ID" value="MFC0565141.1"/>
    <property type="molecule type" value="Genomic_DNA"/>
</dbReference>
<keyword evidence="3" id="KW-0813">Transport</keyword>
<feature type="domain" description="RCK N-terminal" evidence="1">
    <location>
        <begin position="1"/>
        <end position="111"/>
    </location>
</feature>
<dbReference type="PANTHER" id="PTHR43833:SF7">
    <property type="entry name" value="KTR SYSTEM POTASSIUM UPTAKE PROTEIN C"/>
    <property type="match status" value="1"/>
</dbReference>
<dbReference type="InterPro" id="IPR003148">
    <property type="entry name" value="RCK_N"/>
</dbReference>
<evidence type="ECO:0000259" key="2">
    <source>
        <dbReference type="PROSITE" id="PS51202"/>
    </source>
</evidence>
<gene>
    <name evidence="3" type="ORF">ACFFHU_13475</name>
</gene>